<feature type="transmembrane region" description="Helical" evidence="1">
    <location>
        <begin position="169"/>
        <end position="190"/>
    </location>
</feature>
<dbReference type="EMBL" id="JADIKI010000021">
    <property type="protein sequence ID" value="MFK2853482.1"/>
    <property type="molecule type" value="Genomic_DNA"/>
</dbReference>
<name>A0ABW8IEA1_9GAMM</name>
<sequence length="380" mass="42060">MTEQHDEHELKEQQLYDDMFQFIESIESRFHVELKSLFNARRYSYTEFMAEFRQRMVEGLNAYDGFSNEDGSDTAFSYAAVEVEPNIFISRYNALVVRNYGGQKLVDWVQTVLKSLEAMMSSTTPAAFAAQTLGGALLAVGAPMAVATIKNLWAGEALKGALTLAVRKVGLGSAIAAAATAAASILYFLLVSNPKKIIGLVLNDTDTNYYVPDWRKSVNGYYGGNLYMEHGTTERFMMVPLTDKIDSPEIQLKARQVAKNDDETMVAAGIFFAEKRVGFYGAEGVFVFTPYPGHGNDSAFAYQFAVPYSRDNRTNIDVHASGRIDNRAHISKLFRDMYNAARVNVEKQAGNMSMTANVNDARGGRVYGVGCVSTPLTYPK</sequence>
<keyword evidence="3" id="KW-1185">Reference proteome</keyword>
<keyword evidence="1" id="KW-1133">Transmembrane helix</keyword>
<organism evidence="2 3">
    <name type="scientific">Dyella humi</name>
    <dbReference type="NCBI Taxonomy" id="1770547"/>
    <lineage>
        <taxon>Bacteria</taxon>
        <taxon>Pseudomonadati</taxon>
        <taxon>Pseudomonadota</taxon>
        <taxon>Gammaproteobacteria</taxon>
        <taxon>Lysobacterales</taxon>
        <taxon>Rhodanobacteraceae</taxon>
        <taxon>Dyella</taxon>
    </lineage>
</organism>
<gene>
    <name evidence="2" type="ORF">ISP18_02580</name>
</gene>
<comment type="caution">
    <text evidence="2">The sequence shown here is derived from an EMBL/GenBank/DDBJ whole genome shotgun (WGS) entry which is preliminary data.</text>
</comment>
<accession>A0ABW8IEA1</accession>
<feature type="transmembrane region" description="Helical" evidence="1">
    <location>
        <begin position="126"/>
        <end position="149"/>
    </location>
</feature>
<keyword evidence="1" id="KW-0472">Membrane</keyword>
<evidence type="ECO:0000313" key="3">
    <source>
        <dbReference type="Proteomes" id="UP001620409"/>
    </source>
</evidence>
<keyword evidence="1" id="KW-0812">Transmembrane</keyword>
<dbReference type="RefSeq" id="WP_380016737.1">
    <property type="nucleotide sequence ID" value="NZ_JADIKI010000021.1"/>
</dbReference>
<evidence type="ECO:0000256" key="1">
    <source>
        <dbReference type="SAM" id="Phobius"/>
    </source>
</evidence>
<reference evidence="2 3" key="1">
    <citation type="submission" date="2020-10" db="EMBL/GenBank/DDBJ databases">
        <title>Phylogeny of dyella-like bacteria.</title>
        <authorList>
            <person name="Fu J."/>
        </authorList>
    </citation>
    <scope>NUCLEOTIDE SEQUENCE [LARGE SCALE GENOMIC DNA]</scope>
    <source>
        <strain evidence="2 3">DHG40</strain>
    </source>
</reference>
<protein>
    <submittedName>
        <fullName evidence="2">Uncharacterized protein</fullName>
    </submittedName>
</protein>
<proteinExistence type="predicted"/>
<dbReference type="Proteomes" id="UP001620409">
    <property type="component" value="Unassembled WGS sequence"/>
</dbReference>
<evidence type="ECO:0000313" key="2">
    <source>
        <dbReference type="EMBL" id="MFK2853482.1"/>
    </source>
</evidence>